<keyword evidence="3" id="KW-1185">Reference proteome</keyword>
<dbReference type="InterPro" id="IPR013103">
    <property type="entry name" value="RVT_2"/>
</dbReference>
<protein>
    <submittedName>
        <fullName evidence="2">Transmembrane signal receptor</fullName>
    </submittedName>
</protein>
<dbReference type="SUPFAM" id="SSF56672">
    <property type="entry name" value="DNA/RNA polymerases"/>
    <property type="match status" value="1"/>
</dbReference>
<dbReference type="AlphaFoldDB" id="A0AAV3NSQ9"/>
<proteinExistence type="predicted"/>
<gene>
    <name evidence="2" type="ORF">LIER_42718</name>
</gene>
<evidence type="ECO:0000259" key="1">
    <source>
        <dbReference type="Pfam" id="PF07727"/>
    </source>
</evidence>
<evidence type="ECO:0000313" key="3">
    <source>
        <dbReference type="Proteomes" id="UP001454036"/>
    </source>
</evidence>
<dbReference type="Proteomes" id="UP001454036">
    <property type="component" value="Unassembled WGS sequence"/>
</dbReference>
<name>A0AAV3NSQ9_LITER</name>
<accession>A0AAV3NSQ9</accession>
<comment type="caution">
    <text evidence="2">The sequence shown here is derived from an EMBL/GenBank/DDBJ whole genome shotgun (WGS) entry which is preliminary data.</text>
</comment>
<keyword evidence="2" id="KW-0812">Transmembrane</keyword>
<dbReference type="Pfam" id="PF07727">
    <property type="entry name" value="RVT_2"/>
    <property type="match status" value="1"/>
</dbReference>
<feature type="domain" description="Reverse transcriptase Ty1/copia-type" evidence="1">
    <location>
        <begin position="3"/>
        <end position="92"/>
    </location>
</feature>
<dbReference type="EMBL" id="BAABME010030665">
    <property type="protein sequence ID" value="GAA0142380.1"/>
    <property type="molecule type" value="Genomic_DNA"/>
</dbReference>
<keyword evidence="2" id="KW-0675">Receptor</keyword>
<reference evidence="2 3" key="1">
    <citation type="submission" date="2024-01" db="EMBL/GenBank/DDBJ databases">
        <title>The complete chloroplast genome sequence of Lithospermum erythrorhizon: insights into the phylogenetic relationship among Boraginaceae species and the maternal lineages of purple gromwells.</title>
        <authorList>
            <person name="Okada T."/>
            <person name="Watanabe K."/>
        </authorList>
    </citation>
    <scope>NUCLEOTIDE SEQUENCE [LARGE SCALE GENOMIC DNA]</scope>
</reference>
<dbReference type="InterPro" id="IPR043502">
    <property type="entry name" value="DNA/RNA_pol_sf"/>
</dbReference>
<organism evidence="2 3">
    <name type="scientific">Lithospermum erythrorhizon</name>
    <name type="common">Purple gromwell</name>
    <name type="synonym">Lithospermum officinale var. erythrorhizon</name>
    <dbReference type="NCBI Taxonomy" id="34254"/>
    <lineage>
        <taxon>Eukaryota</taxon>
        <taxon>Viridiplantae</taxon>
        <taxon>Streptophyta</taxon>
        <taxon>Embryophyta</taxon>
        <taxon>Tracheophyta</taxon>
        <taxon>Spermatophyta</taxon>
        <taxon>Magnoliopsida</taxon>
        <taxon>eudicotyledons</taxon>
        <taxon>Gunneridae</taxon>
        <taxon>Pentapetalae</taxon>
        <taxon>asterids</taxon>
        <taxon>lamiids</taxon>
        <taxon>Boraginales</taxon>
        <taxon>Boraginaceae</taxon>
        <taxon>Boraginoideae</taxon>
        <taxon>Lithospermeae</taxon>
        <taxon>Lithospermum</taxon>
    </lineage>
</organism>
<sequence>MVTVRAFLAVSTAQKWELHQMDVHNAFLHGDLDEEVYMKLPSSFLVRHPSMACRLKKSLYGLRQALRCWFAKLATSLQSYGFLQSYSDYSLFTL</sequence>
<keyword evidence="2" id="KW-0472">Membrane</keyword>
<evidence type="ECO:0000313" key="2">
    <source>
        <dbReference type="EMBL" id="GAA0142380.1"/>
    </source>
</evidence>